<evidence type="ECO:0000313" key="1">
    <source>
        <dbReference type="EMBL" id="JAD45927.1"/>
    </source>
</evidence>
<name>A0A0A9AFQ0_ARUDO</name>
<sequence length="65" mass="7371">MYQVTAEYHDFIRHRPHICMWHDIKALSSAVHVLLVLPASPILRAGSNSRHSPTNVGYYSLIMPA</sequence>
<accession>A0A0A9AFQ0</accession>
<reference evidence="1" key="2">
    <citation type="journal article" date="2015" name="Data Brief">
        <title>Shoot transcriptome of the giant reed, Arundo donax.</title>
        <authorList>
            <person name="Barrero R.A."/>
            <person name="Guerrero F.D."/>
            <person name="Moolhuijzen P."/>
            <person name="Goolsby J.A."/>
            <person name="Tidwell J."/>
            <person name="Bellgard S.E."/>
            <person name="Bellgard M.I."/>
        </authorList>
    </citation>
    <scope>NUCLEOTIDE SEQUENCE</scope>
    <source>
        <tissue evidence="1">Shoot tissue taken approximately 20 cm above the soil surface</tissue>
    </source>
</reference>
<proteinExistence type="predicted"/>
<protein>
    <submittedName>
        <fullName evidence="1">Uncharacterized protein</fullName>
    </submittedName>
</protein>
<dbReference type="AlphaFoldDB" id="A0A0A9AFQ0"/>
<reference evidence="1" key="1">
    <citation type="submission" date="2014-09" db="EMBL/GenBank/DDBJ databases">
        <authorList>
            <person name="Magalhaes I.L.F."/>
            <person name="Oliveira U."/>
            <person name="Santos F.R."/>
            <person name="Vidigal T.H.D.A."/>
            <person name="Brescovit A.D."/>
            <person name="Santos A.J."/>
        </authorList>
    </citation>
    <scope>NUCLEOTIDE SEQUENCE</scope>
    <source>
        <tissue evidence="1">Shoot tissue taken approximately 20 cm above the soil surface</tissue>
    </source>
</reference>
<organism evidence="1">
    <name type="scientific">Arundo donax</name>
    <name type="common">Giant reed</name>
    <name type="synonym">Donax arundinaceus</name>
    <dbReference type="NCBI Taxonomy" id="35708"/>
    <lineage>
        <taxon>Eukaryota</taxon>
        <taxon>Viridiplantae</taxon>
        <taxon>Streptophyta</taxon>
        <taxon>Embryophyta</taxon>
        <taxon>Tracheophyta</taxon>
        <taxon>Spermatophyta</taxon>
        <taxon>Magnoliopsida</taxon>
        <taxon>Liliopsida</taxon>
        <taxon>Poales</taxon>
        <taxon>Poaceae</taxon>
        <taxon>PACMAD clade</taxon>
        <taxon>Arundinoideae</taxon>
        <taxon>Arundineae</taxon>
        <taxon>Arundo</taxon>
    </lineage>
</organism>
<dbReference type="EMBL" id="GBRH01251968">
    <property type="protein sequence ID" value="JAD45927.1"/>
    <property type="molecule type" value="Transcribed_RNA"/>
</dbReference>